<proteinExistence type="predicted"/>
<feature type="transmembrane region" description="Helical" evidence="5">
    <location>
        <begin position="279"/>
        <end position="300"/>
    </location>
</feature>
<feature type="transmembrane region" description="Helical" evidence="5">
    <location>
        <begin position="124"/>
        <end position="148"/>
    </location>
</feature>
<feature type="transmembrane region" description="Helical" evidence="5">
    <location>
        <begin position="234"/>
        <end position="259"/>
    </location>
</feature>
<dbReference type="InterPro" id="IPR039421">
    <property type="entry name" value="Type_1_exporter"/>
</dbReference>
<dbReference type="GO" id="GO:0015421">
    <property type="term" value="F:ABC-type oligopeptide transporter activity"/>
    <property type="evidence" value="ECO:0007669"/>
    <property type="project" value="TreeGrafter"/>
</dbReference>
<dbReference type="InterPro" id="IPR011527">
    <property type="entry name" value="ABC1_TM_dom"/>
</dbReference>
<dbReference type="InterPro" id="IPR036640">
    <property type="entry name" value="ABC1_TM_sf"/>
</dbReference>
<dbReference type="EMBL" id="AMFJ01000876">
    <property type="protein sequence ID" value="EKE26236.1"/>
    <property type="molecule type" value="Genomic_DNA"/>
</dbReference>
<evidence type="ECO:0000256" key="1">
    <source>
        <dbReference type="ARBA" id="ARBA00004651"/>
    </source>
</evidence>
<evidence type="ECO:0000259" key="6">
    <source>
        <dbReference type="PROSITE" id="PS50893"/>
    </source>
</evidence>
<dbReference type="AlphaFoldDB" id="K2F581"/>
<comment type="caution">
    <text evidence="8">The sequence shown here is derived from an EMBL/GenBank/DDBJ whole genome shotgun (WGS) entry which is preliminary data.</text>
</comment>
<dbReference type="InterPro" id="IPR027417">
    <property type="entry name" value="P-loop_NTPase"/>
</dbReference>
<dbReference type="PANTHER" id="PTHR43394:SF1">
    <property type="entry name" value="ATP-BINDING CASSETTE SUB-FAMILY B MEMBER 10, MITOCHONDRIAL"/>
    <property type="match status" value="1"/>
</dbReference>
<reference evidence="8" key="1">
    <citation type="journal article" date="2012" name="Science">
        <title>Fermentation, hydrogen, and sulfur metabolism in multiple uncultivated bacterial phyla.</title>
        <authorList>
            <person name="Wrighton K.C."/>
            <person name="Thomas B.C."/>
            <person name="Sharon I."/>
            <person name="Miller C.S."/>
            <person name="Castelle C.J."/>
            <person name="VerBerkmoes N.C."/>
            <person name="Wilkins M.J."/>
            <person name="Hettich R.L."/>
            <person name="Lipton M.S."/>
            <person name="Williams K.H."/>
            <person name="Long P.E."/>
            <person name="Banfield J.F."/>
        </authorList>
    </citation>
    <scope>NUCLEOTIDE SEQUENCE [LARGE SCALE GENOMIC DNA]</scope>
</reference>
<feature type="transmembrane region" description="Helical" evidence="5">
    <location>
        <begin position="154"/>
        <end position="173"/>
    </location>
</feature>
<evidence type="ECO:0000256" key="3">
    <source>
        <dbReference type="ARBA" id="ARBA00022989"/>
    </source>
</evidence>
<dbReference type="GO" id="GO:0005886">
    <property type="term" value="C:plasma membrane"/>
    <property type="evidence" value="ECO:0007669"/>
    <property type="project" value="UniProtKB-SubCell"/>
</dbReference>
<dbReference type="SUPFAM" id="SSF52540">
    <property type="entry name" value="P-loop containing nucleoside triphosphate hydrolases"/>
    <property type="match status" value="1"/>
</dbReference>
<dbReference type="GO" id="GO:0016887">
    <property type="term" value="F:ATP hydrolysis activity"/>
    <property type="evidence" value="ECO:0007669"/>
    <property type="project" value="InterPro"/>
</dbReference>
<dbReference type="SUPFAM" id="SSF90123">
    <property type="entry name" value="ABC transporter transmembrane region"/>
    <property type="match status" value="1"/>
</dbReference>
<name>K2F581_9BACT</name>
<dbReference type="Gene3D" id="3.40.50.300">
    <property type="entry name" value="P-loop containing nucleotide triphosphate hydrolases"/>
    <property type="match status" value="1"/>
</dbReference>
<evidence type="ECO:0000256" key="4">
    <source>
        <dbReference type="ARBA" id="ARBA00023136"/>
    </source>
</evidence>
<dbReference type="Gene3D" id="1.20.1560.10">
    <property type="entry name" value="ABC transporter type 1, transmembrane domain"/>
    <property type="match status" value="1"/>
</dbReference>
<evidence type="ECO:0000313" key="8">
    <source>
        <dbReference type="EMBL" id="EKE26236.1"/>
    </source>
</evidence>
<feature type="domain" description="ABC transmembrane type-1" evidence="7">
    <location>
        <begin position="17"/>
        <end position="297"/>
    </location>
</feature>
<dbReference type="PROSITE" id="PS50929">
    <property type="entry name" value="ABC_TM1F"/>
    <property type="match status" value="1"/>
</dbReference>
<evidence type="ECO:0000259" key="7">
    <source>
        <dbReference type="PROSITE" id="PS50929"/>
    </source>
</evidence>
<evidence type="ECO:0000256" key="5">
    <source>
        <dbReference type="SAM" id="Phobius"/>
    </source>
</evidence>
<evidence type="ECO:0000256" key="2">
    <source>
        <dbReference type="ARBA" id="ARBA00022692"/>
    </source>
</evidence>
<gene>
    <name evidence="8" type="ORF">ACD_4C00360G0001</name>
</gene>
<feature type="transmembrane region" description="Helical" evidence="5">
    <location>
        <begin position="50"/>
        <end position="71"/>
    </location>
</feature>
<dbReference type="GO" id="GO:0005524">
    <property type="term" value="F:ATP binding"/>
    <property type="evidence" value="ECO:0007669"/>
    <property type="project" value="InterPro"/>
</dbReference>
<feature type="domain" description="ABC transporter" evidence="6">
    <location>
        <begin position="328"/>
        <end position="560"/>
    </location>
</feature>
<dbReference type="Pfam" id="PF00664">
    <property type="entry name" value="ABC_membrane"/>
    <property type="match status" value="1"/>
</dbReference>
<dbReference type="Pfam" id="PF00005">
    <property type="entry name" value="ABC_tran"/>
    <property type="match status" value="1"/>
</dbReference>
<dbReference type="PROSITE" id="PS50893">
    <property type="entry name" value="ABC_TRANSPORTER_2"/>
    <property type="match status" value="1"/>
</dbReference>
<organism evidence="8">
    <name type="scientific">uncultured bacterium</name>
    <name type="common">gcode 4</name>
    <dbReference type="NCBI Taxonomy" id="1234023"/>
    <lineage>
        <taxon>Bacteria</taxon>
        <taxon>environmental samples</taxon>
    </lineage>
</organism>
<accession>K2F581</accession>
<dbReference type="PANTHER" id="PTHR43394">
    <property type="entry name" value="ATP-DEPENDENT PERMEASE MDL1, MITOCHONDRIAL"/>
    <property type="match status" value="1"/>
</dbReference>
<dbReference type="InterPro" id="IPR003439">
    <property type="entry name" value="ABC_transporter-like_ATP-bd"/>
</dbReference>
<protein>
    <recommendedName>
        <fullName evidence="9">ABC transporter ATP-binding protein</fullName>
    </recommendedName>
</protein>
<keyword evidence="2 5" id="KW-0812">Transmembrane</keyword>
<keyword evidence="3 5" id="KW-1133">Transmembrane helix</keyword>
<comment type="subcellular location">
    <subcellularLocation>
        <location evidence="1">Cell membrane</location>
        <topology evidence="1">Multi-pass membrane protein</topology>
    </subcellularLocation>
</comment>
<evidence type="ECO:0008006" key="9">
    <source>
        <dbReference type="Google" id="ProtNLM"/>
    </source>
</evidence>
<sequence>MKNSIFSLLKPHMLLIVMLLVFTLISDSMNLVIPKVISLAIDSFNAWKFDFTYVTIVFFGISFFIFIFTYLQNLLQVYASEKIAKDLRSDLIEKISTQDYNYIEKVTPEKLLTNLTSDIEAIKVFVSQAIASIISSVFIIIGASILLLLINWKLALVVLLIIPIIWWSFFYVFRNISKLFTLTQENIDWLNKIITESILGAALIRILNSRWFECEKFIKANKESRELWFNILRLFASLIPIIILVSNWAVLVILILWGYFVINNSMSFWDFAAFNSYRIILIFPIILIWFMSSVITRATASYERISEVLKTRPKEYAWKIEEKINWKIEVKNVFLKFWEKDILKNISFKIEPNKKTAIIGPTASWKTQLMYLLIWLLDPTSWAIEYDGKSISDYERNNFSKQVWLVFQDSIIFNLSLRENIAFSSFATDNDLEKAIKTAEINDFIDELPEKLDSIASERWTSFSWWQKQRLMLARALAINPKILLLDDFTSRLDINTEKKILENIQKNYPDLTLISVTQKIEPIKDYDQIILMMEGEILWIWKHEELLKTIPEYVQIYNSQQSTNELQS</sequence>
<keyword evidence="4 5" id="KW-0472">Membrane</keyword>